<feature type="domain" description="Peptidase M20 dimerisation" evidence="6">
    <location>
        <begin position="194"/>
        <end position="329"/>
    </location>
</feature>
<evidence type="ECO:0000256" key="1">
    <source>
        <dbReference type="ARBA" id="ARBA00001947"/>
    </source>
</evidence>
<dbReference type="Pfam" id="PF01546">
    <property type="entry name" value="Peptidase_M20"/>
    <property type="match status" value="1"/>
</dbReference>
<dbReference type="InterPro" id="IPR011650">
    <property type="entry name" value="Peptidase_M20_dimer"/>
</dbReference>
<dbReference type="PANTHER" id="PTHR43808:SF8">
    <property type="entry name" value="PEPTIDASE M20 DIMERISATION DOMAIN-CONTAINING PROTEIN"/>
    <property type="match status" value="1"/>
</dbReference>
<dbReference type="PANTHER" id="PTHR43808">
    <property type="entry name" value="ACETYLORNITHINE DEACETYLASE"/>
    <property type="match status" value="1"/>
</dbReference>
<dbReference type="AlphaFoldDB" id="A0A2A9HD90"/>
<dbReference type="Pfam" id="PF07687">
    <property type="entry name" value="M20_dimer"/>
    <property type="match status" value="1"/>
</dbReference>
<name>A0A2A9HD90_TEPT2</name>
<comment type="caution">
    <text evidence="7">The sequence shown here is derived from an EMBL/GenBank/DDBJ whole genome shotgun (WGS) entry which is preliminary data.</text>
</comment>
<evidence type="ECO:0000313" key="7">
    <source>
        <dbReference type="EMBL" id="PFG73748.1"/>
    </source>
</evidence>
<dbReference type="Gene3D" id="3.30.70.360">
    <property type="match status" value="1"/>
</dbReference>
<comment type="cofactor">
    <cofactor evidence="1">
        <name>Zn(2+)</name>
        <dbReference type="ChEBI" id="CHEBI:29105"/>
    </cofactor>
</comment>
<dbReference type="SUPFAM" id="SSF55031">
    <property type="entry name" value="Bacterial exopeptidase dimerisation domain"/>
    <property type="match status" value="1"/>
</dbReference>
<evidence type="ECO:0000256" key="5">
    <source>
        <dbReference type="ARBA" id="ARBA00022833"/>
    </source>
</evidence>
<accession>A0A2A9HD90</accession>
<dbReference type="SUPFAM" id="SSF53187">
    <property type="entry name" value="Zn-dependent exopeptidases"/>
    <property type="match status" value="1"/>
</dbReference>
<dbReference type="GO" id="GO:0046872">
    <property type="term" value="F:metal ion binding"/>
    <property type="evidence" value="ECO:0007669"/>
    <property type="project" value="UniProtKB-KW"/>
</dbReference>
<protein>
    <submittedName>
        <fullName evidence="7">Acetylornithine deacetylase/succinyl-diaminopimelate desuccinylase-like protein</fullName>
    </submittedName>
</protein>
<dbReference type="Gene3D" id="3.40.630.10">
    <property type="entry name" value="Zn peptidases"/>
    <property type="match status" value="1"/>
</dbReference>
<evidence type="ECO:0000256" key="2">
    <source>
        <dbReference type="ARBA" id="ARBA00006247"/>
    </source>
</evidence>
<keyword evidence="4" id="KW-0378">Hydrolase</keyword>
<dbReference type="InterPro" id="IPR002933">
    <property type="entry name" value="Peptidase_M20"/>
</dbReference>
<dbReference type="GO" id="GO:0016787">
    <property type="term" value="F:hydrolase activity"/>
    <property type="evidence" value="ECO:0007669"/>
    <property type="project" value="UniProtKB-KW"/>
</dbReference>
<dbReference type="Proteomes" id="UP000223071">
    <property type="component" value="Unassembled WGS sequence"/>
</dbReference>
<keyword evidence="5" id="KW-0862">Zinc</keyword>
<dbReference type="Gene3D" id="1.10.150.900">
    <property type="match status" value="1"/>
</dbReference>
<dbReference type="InterPro" id="IPR001261">
    <property type="entry name" value="ArgE/DapE_CS"/>
</dbReference>
<comment type="similarity">
    <text evidence="2">Belongs to the peptidase M20A family.</text>
</comment>
<organism evidence="7 8">
    <name type="scientific">Tepidiforma thermophila (strain KCTC 52669 / CGMCC 1.13589 / G233)</name>
    <dbReference type="NCBI Taxonomy" id="2761530"/>
    <lineage>
        <taxon>Bacteria</taxon>
        <taxon>Bacillati</taxon>
        <taxon>Chloroflexota</taxon>
        <taxon>Tepidiformia</taxon>
        <taxon>Tepidiformales</taxon>
        <taxon>Tepidiformaceae</taxon>
        <taxon>Tepidiforma</taxon>
    </lineage>
</organism>
<evidence type="ECO:0000313" key="8">
    <source>
        <dbReference type="Proteomes" id="UP000223071"/>
    </source>
</evidence>
<evidence type="ECO:0000256" key="4">
    <source>
        <dbReference type="ARBA" id="ARBA00022801"/>
    </source>
</evidence>
<dbReference type="PIRSF" id="PIRSF036696">
    <property type="entry name" value="ACY-1"/>
    <property type="match status" value="1"/>
</dbReference>
<dbReference type="EMBL" id="PDJQ01000001">
    <property type="protein sequence ID" value="PFG73748.1"/>
    <property type="molecule type" value="Genomic_DNA"/>
</dbReference>
<dbReference type="PROSITE" id="PS00759">
    <property type="entry name" value="ARGE_DAPE_CPG2_2"/>
    <property type="match status" value="1"/>
</dbReference>
<dbReference type="InterPro" id="IPR050072">
    <property type="entry name" value="Peptidase_M20A"/>
</dbReference>
<sequence>MAIDWPAVHREALDILVQYLQIDTSNPPGNEKPAARFLGAICEAEGIPVEYIETAPNREVLVARLRGDGSKRPIMLCNHTDVVPVEEQYWSVPAFAGLVQDGRVYGRGAVDMKGCGVMQLMALLLLKREGVPLKRDVVFCAVPDEEAGSDYGMAWLCEHRPDIVDVEYELSEGAGGTTRFGRQETRLFSVATNEKDICWLKLTAVGRPGHGSVPHEDNSAVYLVRALQRLVDWERPLVFTPDTEAYLDRLAEAGLMPPRSDRKAVEERIRRSPELLAMFQNTLNLTMLQAGIKANVIPARSEAVIDCRLLPGQSKRDWIRQVRERIGDERVSVELLSPDHGEPAAVPWDTELFRTITSVVKEAMEDAVVVPGMTIGGTDNRFLRERGIPAYGFIPCLLSPEERRGFHGNDEFLTVENLNLGCELMYEIVRRMVS</sequence>
<gene>
    <name evidence="7" type="ORF">A9A59_0951</name>
</gene>
<keyword evidence="3" id="KW-0479">Metal-binding</keyword>
<dbReference type="InterPro" id="IPR036264">
    <property type="entry name" value="Bact_exopeptidase_dim_dom"/>
</dbReference>
<keyword evidence="8" id="KW-1185">Reference proteome</keyword>
<proteinExistence type="inferred from homology"/>
<reference evidence="7 8" key="1">
    <citation type="submission" date="2017-09" db="EMBL/GenBank/DDBJ databases">
        <title>Sequencing the genomes of two abundant thermophiles in Great Basin hot springs: Thermocrinis jamiesonii and novel Chloroflexi Thermoflexus hugenholtzii.</title>
        <authorList>
            <person name="Hedlund B."/>
        </authorList>
    </citation>
    <scope>NUCLEOTIDE SEQUENCE [LARGE SCALE GENOMIC DNA]</scope>
    <source>
        <strain evidence="7 8">G233</strain>
    </source>
</reference>
<dbReference type="RefSeq" id="WP_165772503.1">
    <property type="nucleotide sequence ID" value="NZ_PDJQ01000001.1"/>
</dbReference>
<evidence type="ECO:0000259" key="6">
    <source>
        <dbReference type="Pfam" id="PF07687"/>
    </source>
</evidence>
<evidence type="ECO:0000256" key="3">
    <source>
        <dbReference type="ARBA" id="ARBA00022723"/>
    </source>
</evidence>